<keyword evidence="1" id="KW-0812">Transmembrane</keyword>
<organism evidence="3 4">
    <name type="scientific">Psychrobacillus soli</name>
    <dbReference type="NCBI Taxonomy" id="1543965"/>
    <lineage>
        <taxon>Bacteria</taxon>
        <taxon>Bacillati</taxon>
        <taxon>Bacillota</taxon>
        <taxon>Bacilli</taxon>
        <taxon>Bacillales</taxon>
        <taxon>Bacillaceae</taxon>
        <taxon>Psychrobacillus</taxon>
    </lineage>
</organism>
<dbReference type="Gene3D" id="3.90.640.20">
    <property type="entry name" value="Heat-shock cognate protein, ATPase"/>
    <property type="match status" value="1"/>
</dbReference>
<keyword evidence="1" id="KW-1133">Transmembrane helix</keyword>
<protein>
    <submittedName>
        <fullName evidence="3">Anti-sigma-V factor rsiV</fullName>
    </submittedName>
</protein>
<dbReference type="InterPro" id="IPR021729">
    <property type="entry name" value="DUF3298"/>
</dbReference>
<reference evidence="3 4" key="1">
    <citation type="submission" date="2019-05" db="EMBL/GenBank/DDBJ databases">
        <title>Psychrobacillus vulpis sp. nov., a new species isolated from feces of a red fox that inhabits in The Tablas de Daimiel Natural Park, Albacete, Spain.</title>
        <authorList>
            <person name="Rodriguez M."/>
            <person name="Reina J.C."/>
            <person name="Bejar V."/>
            <person name="Llamas I."/>
        </authorList>
    </citation>
    <scope>NUCLEOTIDE SEQUENCE [LARGE SCALE GENOMIC DNA]</scope>
    <source>
        <strain evidence="3 4">NHI-2</strain>
    </source>
</reference>
<sequence length="292" mass="33119">MKKLQDAKKKYEEVEIPEELNNIVKNSIKEAKRKQKKRKPIKQWGIGLVAAAALFTTSVNVSPALAQSLATVPLLGQFVQVVTFQAIKLDEDTYNADLKTPNVTGLENKELEQMLNEKYIAENEALYEDFQKEMKALEEAGGGHLGVTSTYEVVTDTEDILSISRYEVNTVGSSSTTMRTDTIDKKNQILITLPSLFKNDAYIEAISTYLKDEMAEQMANDSNKIYWIDDQEEIGFEFEAIRPDQTFSITEDHKLTISFDKYEIAPGYMGVLTFEIPTEVISEFLISDYYIK</sequence>
<dbReference type="Proteomes" id="UP000318937">
    <property type="component" value="Unassembled WGS sequence"/>
</dbReference>
<dbReference type="Pfam" id="PF11738">
    <property type="entry name" value="DUF3298"/>
    <property type="match status" value="1"/>
</dbReference>
<dbReference type="Gene3D" id="3.30.565.40">
    <property type="entry name" value="Fervidobacterium nodosum Rt17-B1 like"/>
    <property type="match status" value="1"/>
</dbReference>
<comment type="caution">
    <text evidence="3">The sequence shown here is derived from an EMBL/GenBank/DDBJ whole genome shotgun (WGS) entry which is preliminary data.</text>
</comment>
<evidence type="ECO:0000256" key="1">
    <source>
        <dbReference type="SAM" id="Phobius"/>
    </source>
</evidence>
<gene>
    <name evidence="3" type="ORF">FG383_17370</name>
</gene>
<evidence type="ECO:0000313" key="4">
    <source>
        <dbReference type="Proteomes" id="UP000318937"/>
    </source>
</evidence>
<dbReference type="AlphaFoldDB" id="A0A544SRZ8"/>
<feature type="transmembrane region" description="Helical" evidence="1">
    <location>
        <begin position="44"/>
        <end position="65"/>
    </location>
</feature>
<accession>A0A544SRZ8</accession>
<dbReference type="OrthoDB" id="4990at2"/>
<dbReference type="InterPro" id="IPR037126">
    <property type="entry name" value="PdaC/RsiV-like_sf"/>
</dbReference>
<evidence type="ECO:0000259" key="2">
    <source>
        <dbReference type="Pfam" id="PF11738"/>
    </source>
</evidence>
<evidence type="ECO:0000313" key="3">
    <source>
        <dbReference type="EMBL" id="TQR07979.1"/>
    </source>
</evidence>
<feature type="domain" description="DUF3298" evidence="2">
    <location>
        <begin position="196"/>
        <end position="278"/>
    </location>
</feature>
<keyword evidence="4" id="KW-1185">Reference proteome</keyword>
<dbReference type="EMBL" id="VDGG01000049">
    <property type="protein sequence ID" value="TQR07979.1"/>
    <property type="molecule type" value="Genomic_DNA"/>
</dbReference>
<keyword evidence="1" id="KW-0472">Membrane</keyword>
<name>A0A544SRZ8_9BACI</name>
<proteinExistence type="predicted"/>